<accession>A0A6P1XZC3</accession>
<dbReference type="RefSeq" id="WP_162662210.1">
    <property type="nucleotide sequence ID" value="NZ_CP048020.1"/>
</dbReference>
<evidence type="ECO:0000313" key="3">
    <source>
        <dbReference type="Proteomes" id="UP000464374"/>
    </source>
</evidence>
<dbReference type="PROSITE" id="PS51832">
    <property type="entry name" value="HD_GYP"/>
    <property type="match status" value="1"/>
</dbReference>
<dbReference type="EMBL" id="CP048020">
    <property type="protein sequence ID" value="QHX42370.1"/>
    <property type="molecule type" value="Genomic_DNA"/>
</dbReference>
<dbReference type="SMART" id="SM00065">
    <property type="entry name" value="GAF"/>
    <property type="match status" value="1"/>
</dbReference>
<organism evidence="2 3">
    <name type="scientific">Treponema vincentii</name>
    <dbReference type="NCBI Taxonomy" id="69710"/>
    <lineage>
        <taxon>Bacteria</taxon>
        <taxon>Pseudomonadati</taxon>
        <taxon>Spirochaetota</taxon>
        <taxon>Spirochaetia</taxon>
        <taxon>Spirochaetales</taxon>
        <taxon>Treponemataceae</taxon>
        <taxon>Treponema</taxon>
    </lineage>
</organism>
<feature type="domain" description="HD-GYP" evidence="1">
    <location>
        <begin position="189"/>
        <end position="414"/>
    </location>
</feature>
<gene>
    <name evidence="2" type="ORF">GWP43_01695</name>
</gene>
<dbReference type="Proteomes" id="UP000464374">
    <property type="component" value="Chromosome"/>
</dbReference>
<reference evidence="2 3" key="1">
    <citation type="submission" date="2020-01" db="EMBL/GenBank/DDBJ databases">
        <title>Complete genome sequence of a human oral phylogroup 1 Treponema sp. strain ATCC 700766, originally isolated from periodontitis dental plaque.</title>
        <authorList>
            <person name="Chan Y."/>
            <person name="Huo Y.-B."/>
            <person name="Yu X.-L."/>
            <person name="Zeng H."/>
            <person name="Leung W.-K."/>
            <person name="Watt R.M."/>
        </authorList>
    </citation>
    <scope>NUCLEOTIDE SEQUENCE [LARGE SCALE GENOMIC DNA]</scope>
    <source>
        <strain evidence="2 3">OMZ 804</strain>
    </source>
</reference>
<proteinExistence type="predicted"/>
<dbReference type="InterPro" id="IPR003018">
    <property type="entry name" value="GAF"/>
</dbReference>
<dbReference type="SUPFAM" id="SSF55781">
    <property type="entry name" value="GAF domain-like"/>
    <property type="match status" value="1"/>
</dbReference>
<sequence length="427" mass="48325">MSTMPTVRTREEILFDIMQTTSRLYSIRDKDILLERILTEARQALNADAGSIYLVEGNRLVIHYAQNATLQKRLNPGEKLPFHIFSFPIDVTTIAGSAAMTKQLINEPDVYAISPDKYYKFGTVSDVATGYKTVSTLTIPLIAISGDVLGVLQMINALDIHGKVRAFTSDDEMFLSHFAANAAATLMHASLTREMILRMVQMAELHDPRETGLHVHRVANYAVEIYDRWAFNHNIHRHEREKFRDALKIAAMLHDVGKIGISDTILKKPGKLTPEEYRIMQSHTWRGSKLFLSGNSTVDTMSRDIALRHHENWDGTGYPGHISEETGAIEKYNRMHTAAQGLIGEEIPLGARITSLADVYDALSCKRVYKEKWTEDKVLGEIRRLRGIKFDPEVTDAFFEVAPRIKEIKDRFSEDAAFPDLALERIP</sequence>
<dbReference type="InterPro" id="IPR037522">
    <property type="entry name" value="HD_GYP_dom"/>
</dbReference>
<protein>
    <submittedName>
        <fullName evidence="2">HD domain-containing protein</fullName>
    </submittedName>
</protein>
<dbReference type="Gene3D" id="1.10.3210.10">
    <property type="entry name" value="Hypothetical protein af1432"/>
    <property type="match status" value="1"/>
</dbReference>
<evidence type="ECO:0000259" key="1">
    <source>
        <dbReference type="PROSITE" id="PS51832"/>
    </source>
</evidence>
<dbReference type="Pfam" id="PF01590">
    <property type="entry name" value="GAF"/>
    <property type="match status" value="1"/>
</dbReference>
<dbReference type="CDD" id="cd00077">
    <property type="entry name" value="HDc"/>
    <property type="match status" value="1"/>
</dbReference>
<dbReference type="AlphaFoldDB" id="A0A6P1XZC3"/>
<dbReference type="InterPro" id="IPR006674">
    <property type="entry name" value="HD_domain"/>
</dbReference>
<dbReference type="SUPFAM" id="SSF109604">
    <property type="entry name" value="HD-domain/PDEase-like"/>
    <property type="match status" value="1"/>
</dbReference>
<dbReference type="KEGG" id="trz:GWP43_01695"/>
<evidence type="ECO:0000313" key="2">
    <source>
        <dbReference type="EMBL" id="QHX42370.1"/>
    </source>
</evidence>
<name>A0A6P1XZC3_9SPIR</name>
<dbReference type="SMART" id="SM00471">
    <property type="entry name" value="HDc"/>
    <property type="match status" value="1"/>
</dbReference>
<dbReference type="PANTHER" id="PTHR43155">
    <property type="entry name" value="CYCLIC DI-GMP PHOSPHODIESTERASE PA4108-RELATED"/>
    <property type="match status" value="1"/>
</dbReference>
<dbReference type="PANTHER" id="PTHR43155:SF2">
    <property type="entry name" value="CYCLIC DI-GMP PHOSPHODIESTERASE PA4108"/>
    <property type="match status" value="1"/>
</dbReference>
<dbReference type="InterPro" id="IPR003607">
    <property type="entry name" value="HD/PDEase_dom"/>
</dbReference>
<dbReference type="Pfam" id="PF01966">
    <property type="entry name" value="HD"/>
    <property type="match status" value="1"/>
</dbReference>
<dbReference type="Gene3D" id="3.30.450.40">
    <property type="match status" value="1"/>
</dbReference>
<dbReference type="InterPro" id="IPR029016">
    <property type="entry name" value="GAF-like_dom_sf"/>
</dbReference>